<keyword evidence="1" id="KW-0560">Oxidoreductase</keyword>
<dbReference type="GO" id="GO:0016491">
    <property type="term" value="F:oxidoreductase activity"/>
    <property type="evidence" value="ECO:0007669"/>
    <property type="project" value="UniProtKB-KW"/>
</dbReference>
<gene>
    <name evidence="2" type="ORF">SAMN05216404_11019</name>
</gene>
<dbReference type="InterPro" id="IPR036188">
    <property type="entry name" value="FAD/NAD-bd_sf"/>
</dbReference>
<dbReference type="Pfam" id="PF12831">
    <property type="entry name" value="FAD_oxidored"/>
    <property type="match status" value="1"/>
</dbReference>
<dbReference type="AlphaFoldDB" id="A0A1H8L8D1"/>
<dbReference type="RefSeq" id="WP_074747410.1">
    <property type="nucleotide sequence ID" value="NZ_FOCT01000010.1"/>
</dbReference>
<dbReference type="Gene3D" id="3.50.50.60">
    <property type="entry name" value="FAD/NAD(P)-binding domain"/>
    <property type="match status" value="1"/>
</dbReference>
<evidence type="ECO:0000313" key="3">
    <source>
        <dbReference type="Proteomes" id="UP000183898"/>
    </source>
</evidence>
<dbReference type="Proteomes" id="UP000183898">
    <property type="component" value="Unassembled WGS sequence"/>
</dbReference>
<dbReference type="Gene3D" id="3.30.9.100">
    <property type="match status" value="1"/>
</dbReference>
<protein>
    <submittedName>
        <fullName evidence="2">Dehydrogenase (Flavoprotein)</fullName>
    </submittedName>
</protein>
<name>A0A1H8L8D1_9PROT</name>
<dbReference type="PANTHER" id="PTHR43747">
    <property type="entry name" value="FAD-BINDING PROTEIN"/>
    <property type="match status" value="1"/>
</dbReference>
<dbReference type="SUPFAM" id="SSF51905">
    <property type="entry name" value="FAD/NAD(P)-binding domain"/>
    <property type="match status" value="1"/>
</dbReference>
<evidence type="ECO:0000313" key="2">
    <source>
        <dbReference type="EMBL" id="SEO01440.1"/>
    </source>
</evidence>
<dbReference type="PRINTS" id="PR00411">
    <property type="entry name" value="PNDRDTASEI"/>
</dbReference>
<dbReference type="EMBL" id="FOCT01000010">
    <property type="protein sequence ID" value="SEO01440.1"/>
    <property type="molecule type" value="Genomic_DNA"/>
</dbReference>
<proteinExistence type="predicted"/>
<organism evidence="2 3">
    <name type="scientific">Nitrosospira multiformis</name>
    <dbReference type="NCBI Taxonomy" id="1231"/>
    <lineage>
        <taxon>Bacteria</taxon>
        <taxon>Pseudomonadati</taxon>
        <taxon>Pseudomonadota</taxon>
        <taxon>Betaproteobacteria</taxon>
        <taxon>Nitrosomonadales</taxon>
        <taxon>Nitrosomonadaceae</taxon>
        <taxon>Nitrosospira</taxon>
    </lineage>
</organism>
<dbReference type="InterPro" id="IPR050816">
    <property type="entry name" value="Flavin-dep_Halogenase_NPB"/>
</dbReference>
<evidence type="ECO:0000256" key="1">
    <source>
        <dbReference type="ARBA" id="ARBA00023002"/>
    </source>
</evidence>
<dbReference type="PANTHER" id="PTHR43747:SF5">
    <property type="entry name" value="FAD-BINDING DOMAIN-CONTAINING PROTEIN"/>
    <property type="match status" value="1"/>
</dbReference>
<sequence>MFPEGEISDVVVIGGGPAGAICALALARAGVDVKLMYWGGYAPGGIELVSGRGRHFIEQYRPDFFSEVVHGIEIHETVSLWDTAEPVIFNAMFNPWGAGVAIERPLLDGALRNLASGAGGTIIPDAKVVGVERQHDRWRLIARSSPDAPSNETTSGAGECAIYTRFIVLATGRVPLPFFDHAPVAESSQIALMTSLQARIAPGHTLYIEGTRSGWWYALPAGKGYFAGFCIGRNELKQRQSGLKDFFFQELQCTRLLAPLSAGAFDQRPISGRTAGATMFPAMGGDAWIAVGDATAAPDPLSGTGIEWAIESAQLGADMLLEALQKSEGNVLFDLPRYENAIRQRVAAQEKTAAYHYDRLKEIRETKET</sequence>
<accession>A0A1H8L8D1</accession>
<reference evidence="2 3" key="1">
    <citation type="submission" date="2016-10" db="EMBL/GenBank/DDBJ databases">
        <authorList>
            <person name="de Groot N.N."/>
        </authorList>
    </citation>
    <scope>NUCLEOTIDE SEQUENCE [LARGE SCALE GENOMIC DNA]</scope>
    <source>
        <strain evidence="2 3">Nl18</strain>
    </source>
</reference>